<proteinExistence type="inferred from homology"/>
<evidence type="ECO:0000256" key="2">
    <source>
        <dbReference type="ARBA" id="ARBA00022676"/>
    </source>
</evidence>
<feature type="transmembrane region" description="Helical" evidence="4">
    <location>
        <begin position="277"/>
        <end position="299"/>
    </location>
</feature>
<dbReference type="Proteomes" id="UP001172082">
    <property type="component" value="Unassembled WGS sequence"/>
</dbReference>
<dbReference type="EC" id="2.4.-.-" evidence="6"/>
<dbReference type="GO" id="GO:0016757">
    <property type="term" value="F:glycosyltransferase activity"/>
    <property type="evidence" value="ECO:0007669"/>
    <property type="project" value="UniProtKB-KW"/>
</dbReference>
<keyword evidence="3 6" id="KW-0808">Transferase</keyword>
<dbReference type="SUPFAM" id="SSF53448">
    <property type="entry name" value="Nucleotide-diphospho-sugar transferases"/>
    <property type="match status" value="1"/>
</dbReference>
<evidence type="ECO:0000256" key="4">
    <source>
        <dbReference type="SAM" id="Phobius"/>
    </source>
</evidence>
<keyword evidence="4" id="KW-0472">Membrane</keyword>
<evidence type="ECO:0000256" key="3">
    <source>
        <dbReference type="ARBA" id="ARBA00022679"/>
    </source>
</evidence>
<feature type="transmembrane region" description="Helical" evidence="4">
    <location>
        <begin position="305"/>
        <end position="325"/>
    </location>
</feature>
<keyword evidence="4" id="KW-0812">Transmembrane</keyword>
<evidence type="ECO:0000259" key="5">
    <source>
        <dbReference type="Pfam" id="PF00535"/>
    </source>
</evidence>
<dbReference type="InterPro" id="IPR029044">
    <property type="entry name" value="Nucleotide-diphossugar_trans"/>
</dbReference>
<comment type="caution">
    <text evidence="6">The sequence shown here is derived from an EMBL/GenBank/DDBJ whole genome shotgun (WGS) entry which is preliminary data.</text>
</comment>
<dbReference type="PANTHER" id="PTHR43630">
    <property type="entry name" value="POLY-BETA-1,6-N-ACETYL-D-GLUCOSAMINE SYNTHASE"/>
    <property type="match status" value="1"/>
</dbReference>
<keyword evidence="2 6" id="KW-0328">Glycosyltransferase</keyword>
<reference evidence="6" key="1">
    <citation type="submission" date="2023-06" db="EMBL/GenBank/DDBJ databases">
        <title>Genomic of Parafulvivirga corallium.</title>
        <authorList>
            <person name="Wang G."/>
        </authorList>
    </citation>
    <scope>NUCLEOTIDE SEQUENCE</scope>
    <source>
        <strain evidence="6">BMA10</strain>
    </source>
</reference>
<dbReference type="EMBL" id="JAUJEA010000005">
    <property type="protein sequence ID" value="MDN5202922.1"/>
    <property type="molecule type" value="Genomic_DNA"/>
</dbReference>
<comment type="similarity">
    <text evidence="1">Belongs to the glycosyltransferase 2 family.</text>
</comment>
<evidence type="ECO:0000256" key="1">
    <source>
        <dbReference type="ARBA" id="ARBA00006739"/>
    </source>
</evidence>
<keyword evidence="4" id="KW-1133">Transmembrane helix</keyword>
<dbReference type="Gene3D" id="3.90.550.10">
    <property type="entry name" value="Spore Coat Polysaccharide Biosynthesis Protein SpsA, Chain A"/>
    <property type="match status" value="1"/>
</dbReference>
<evidence type="ECO:0000313" key="6">
    <source>
        <dbReference type="EMBL" id="MDN5202922.1"/>
    </source>
</evidence>
<organism evidence="6 7">
    <name type="scientific">Splendidivirga corallicola</name>
    <dbReference type="NCBI Taxonomy" id="3051826"/>
    <lineage>
        <taxon>Bacteria</taxon>
        <taxon>Pseudomonadati</taxon>
        <taxon>Bacteroidota</taxon>
        <taxon>Cytophagia</taxon>
        <taxon>Cytophagales</taxon>
        <taxon>Splendidivirgaceae</taxon>
        <taxon>Splendidivirga</taxon>
    </lineage>
</organism>
<name>A0ABT8KSF4_9BACT</name>
<dbReference type="PANTHER" id="PTHR43630:SF1">
    <property type="entry name" value="POLY-BETA-1,6-N-ACETYL-D-GLUCOSAMINE SYNTHASE"/>
    <property type="match status" value="1"/>
</dbReference>
<feature type="transmembrane region" description="Helical" evidence="4">
    <location>
        <begin position="337"/>
        <end position="357"/>
    </location>
</feature>
<accession>A0ABT8KSF4</accession>
<sequence length="369" mass="41814">MISFFIICFVLAFLTIIVDILLLVGWFFNFKEHETSNGVRFDANISILIAARNEEHNIERCVKSINSLNYERGKLEILIGNDQSNDRTWEVMQSLSKRYDNVTVMNINSNLGSAKGKANVLAHLAKRATGDYFFITDADVVVTPHWINGLMNAVQENVAIISGTTVVTGRGLWAALQNIDWLYAFGMVKVVTDLNYPVTAVGNNMMITRKAYNITGGYESLAFSITEDFQLSQEVLKKGFAIRNLINPQVLVRTRPVNSLVALLHQRKRWMTGAFELPALLIFILLMQALTLPAIIGVVVHSLTLGLSFFVIKIMLRSLFIISVFKKTERSFNLLHLILYDFYAGILSLCALFFYLLPIKVKWKDRVYK</sequence>
<protein>
    <submittedName>
        <fullName evidence="6">Glycosyltransferase</fullName>
        <ecNumber evidence="6">2.4.-.-</ecNumber>
    </submittedName>
</protein>
<dbReference type="RefSeq" id="WP_346752941.1">
    <property type="nucleotide sequence ID" value="NZ_JAUJEA010000005.1"/>
</dbReference>
<evidence type="ECO:0000313" key="7">
    <source>
        <dbReference type="Proteomes" id="UP001172082"/>
    </source>
</evidence>
<gene>
    <name evidence="6" type="ORF">QQ008_16150</name>
</gene>
<feature type="transmembrane region" description="Helical" evidence="4">
    <location>
        <begin position="6"/>
        <end position="28"/>
    </location>
</feature>
<feature type="domain" description="Glycosyltransferase 2-like" evidence="5">
    <location>
        <begin position="46"/>
        <end position="210"/>
    </location>
</feature>
<dbReference type="Pfam" id="PF00535">
    <property type="entry name" value="Glycos_transf_2"/>
    <property type="match status" value="1"/>
</dbReference>
<dbReference type="InterPro" id="IPR001173">
    <property type="entry name" value="Glyco_trans_2-like"/>
</dbReference>
<keyword evidence="7" id="KW-1185">Reference proteome</keyword>